<dbReference type="Gene3D" id="3.40.50.261">
    <property type="entry name" value="Succinyl-CoA synthetase domains"/>
    <property type="match status" value="1"/>
</dbReference>
<keyword evidence="6" id="KW-0496">Mitochondrion</keyword>
<dbReference type="Gene3D" id="1.25.40.20">
    <property type="entry name" value="Ankyrin repeat-containing domain"/>
    <property type="match status" value="1"/>
</dbReference>
<dbReference type="GO" id="GO:0000166">
    <property type="term" value="F:nucleotide binding"/>
    <property type="evidence" value="ECO:0007669"/>
    <property type="project" value="UniProtKB-KW"/>
</dbReference>
<dbReference type="InterPro" id="IPR036770">
    <property type="entry name" value="Ankyrin_rpt-contain_sf"/>
</dbReference>
<dbReference type="InterPro" id="IPR016024">
    <property type="entry name" value="ARM-type_fold"/>
</dbReference>
<dbReference type="InterPro" id="IPR005811">
    <property type="entry name" value="SUCC_ACL_C"/>
</dbReference>
<dbReference type="Gene3D" id="3.40.50.720">
    <property type="entry name" value="NAD(P)-binding Rossmann-like Domain"/>
    <property type="match status" value="1"/>
</dbReference>
<dbReference type="PROSITE" id="PS01216">
    <property type="entry name" value="SUCCINYL_COA_LIG_1"/>
    <property type="match status" value="1"/>
</dbReference>
<feature type="domain" description="ACB" evidence="9">
    <location>
        <begin position="1194"/>
        <end position="1288"/>
    </location>
</feature>
<dbReference type="SUPFAM" id="SSF47027">
    <property type="entry name" value="Acyl-CoA binding protein"/>
    <property type="match status" value="1"/>
</dbReference>
<dbReference type="SUPFAM" id="SSF48403">
    <property type="entry name" value="Ankyrin repeat"/>
    <property type="match status" value="1"/>
</dbReference>
<dbReference type="EC" id="6.2.1.5" evidence="6"/>
<dbReference type="InterPro" id="IPR002110">
    <property type="entry name" value="Ankyrin_rpt"/>
</dbReference>
<name>A0A0W0FGS0_MONRR</name>
<dbReference type="Pfam" id="PF08389">
    <property type="entry name" value="Xpo1"/>
    <property type="match status" value="1"/>
</dbReference>
<dbReference type="GO" id="GO:0006606">
    <property type="term" value="P:protein import into nucleus"/>
    <property type="evidence" value="ECO:0007669"/>
    <property type="project" value="TreeGrafter"/>
</dbReference>
<dbReference type="InterPro" id="IPR057941">
    <property type="entry name" value="TPR_TNPO3_IPO13_2nd"/>
</dbReference>
<feature type="binding site" evidence="6">
    <location>
        <position position="1086"/>
    </location>
    <ligand>
        <name>substrate</name>
        <note>ligand shared with subunit beta</note>
    </ligand>
</feature>
<dbReference type="InterPro" id="IPR036291">
    <property type="entry name" value="NAD(P)-bd_dom_sf"/>
</dbReference>
<comment type="subcellular location">
    <subcellularLocation>
        <location evidence="6">Mitochondrion</location>
    </subcellularLocation>
</comment>
<dbReference type="Gene3D" id="1.20.80.10">
    <property type="match status" value="1"/>
</dbReference>
<dbReference type="HAMAP" id="MF_01988">
    <property type="entry name" value="Succ_CoA_alpha"/>
    <property type="match status" value="1"/>
</dbReference>
<dbReference type="InterPro" id="IPR014352">
    <property type="entry name" value="FERM/acyl-CoA-bd_prot_sf"/>
</dbReference>
<feature type="repeat" description="ANK" evidence="7">
    <location>
        <begin position="1367"/>
        <end position="1399"/>
    </location>
</feature>
<dbReference type="eggNOG" id="KOG2081">
    <property type="taxonomic scope" value="Eukaryota"/>
</dbReference>
<dbReference type="SUPFAM" id="SSF52210">
    <property type="entry name" value="Succinyl-CoA synthetase domains"/>
    <property type="match status" value="1"/>
</dbReference>
<dbReference type="InterPro" id="IPR003781">
    <property type="entry name" value="CoA-bd"/>
</dbReference>
<dbReference type="InterPro" id="IPR051345">
    <property type="entry name" value="Importin_beta-like_NTR"/>
</dbReference>
<dbReference type="Pfam" id="PF24138">
    <property type="entry name" value="TPR_TNPO3_IPO13_2nd"/>
    <property type="match status" value="1"/>
</dbReference>
<keyword evidence="4 6" id="KW-0547">Nucleotide-binding</keyword>
<dbReference type="NCBIfam" id="TIGR01019">
    <property type="entry name" value="sucCoAalpha"/>
    <property type="match status" value="1"/>
</dbReference>
<dbReference type="PROSITE" id="PS50088">
    <property type="entry name" value="ANK_REPEAT"/>
    <property type="match status" value="1"/>
</dbReference>
<proteinExistence type="inferred from homology"/>
<dbReference type="PROSITE" id="PS50297">
    <property type="entry name" value="ANK_REP_REGION"/>
    <property type="match status" value="1"/>
</dbReference>
<dbReference type="PANTHER" id="PTHR12363:SF53">
    <property type="entry name" value="MRNA TRANSPORT REGULATOR MTR10"/>
    <property type="match status" value="1"/>
</dbReference>
<dbReference type="SUPFAM" id="SSF48371">
    <property type="entry name" value="ARM repeat"/>
    <property type="match status" value="1"/>
</dbReference>
<dbReference type="PANTHER" id="PTHR12363">
    <property type="entry name" value="TRANSPORTIN 3 AND IMPORTIN 13"/>
    <property type="match status" value="1"/>
</dbReference>
<dbReference type="InterPro" id="IPR017440">
    <property type="entry name" value="Cit_synth/succinyl-CoA_lig_AS"/>
</dbReference>
<dbReference type="PROSITE" id="PS00399">
    <property type="entry name" value="SUCCINYL_COA_LIG_2"/>
    <property type="match status" value="1"/>
</dbReference>
<evidence type="ECO:0000256" key="5">
    <source>
        <dbReference type="ARBA" id="ARBA00061754"/>
    </source>
</evidence>
<dbReference type="Pfam" id="PF24139">
    <property type="entry name" value="TPR_TNPO3_IPO13_4th"/>
    <property type="match status" value="1"/>
</dbReference>
<dbReference type="PRINTS" id="PR01798">
    <property type="entry name" value="SCOASYNTHASE"/>
</dbReference>
<dbReference type="Pfam" id="PF02629">
    <property type="entry name" value="CoA_binding"/>
    <property type="match status" value="1"/>
</dbReference>
<evidence type="ECO:0000256" key="8">
    <source>
        <dbReference type="RuleBase" id="RU000677"/>
    </source>
</evidence>
<comment type="catalytic activity">
    <reaction evidence="6">
        <text>succinate + ATP + CoA = succinyl-CoA + ADP + phosphate</text>
        <dbReference type="Rhea" id="RHEA:17661"/>
        <dbReference type="ChEBI" id="CHEBI:30031"/>
        <dbReference type="ChEBI" id="CHEBI:30616"/>
        <dbReference type="ChEBI" id="CHEBI:43474"/>
        <dbReference type="ChEBI" id="CHEBI:57287"/>
        <dbReference type="ChEBI" id="CHEBI:57292"/>
        <dbReference type="ChEBI" id="CHEBI:456216"/>
        <dbReference type="EC" id="6.2.1.5"/>
    </reaction>
</comment>
<keyword evidence="7" id="KW-0040">ANK repeat</keyword>
<sequence length="1423" mass="155105">MSDIQALLSALDVFARAPDKVQLENANNWLQDFQHAATWSTCNVLLLSPEAPSAAKVFAAQTFRAKVTYDLNQIDQSQLPGLRDTLLGALEKYQSGPRAIVVQLCLALAGLALQYPGWQDAVQTIIATFGSNPQTVPVLLQFLTLLPEELHTNSKIPITDYEWNERVAQLLTNNSKRVLDLLSVYIQATGVTVEIQNQVFNCLRSWLLSGEVSTSDMAASPLLGFAFEALASEPLFDSAVEVICDLIHETQEIDDNMPVIEIIVPRVIALKPLLSQHKEDPDKIRGYARIFAEAGETYRMLIVHHTETFYPIVEALAECSAYPDLDIVPITFPFWARLAQVIGKKSTVPPLFVQAYQTIMRVIIGHLRFPSDSSPLTGQEADDFRSFRHIMGDTLKDCCEVLEPEACLMATYEMITAGLAHTADTISWQEIEAPLFALRSMGAQSDPKDERAVPKIMNLLPSLPEHPRVRYAALLIISRYTEWINMHPEYIQSQLQYISAGFQEPDSEHLVDFLPTLHGFLNTAGTTLLQDDKRQVYEAIAHVISAMPMEKAAQSLKTFTLDILSRVHAVASKPVPATKQELQDAGDGLENLEVMLNVIRSFGEELPSACQNTCAEAWTIFDAFIVKYGADADIAERTTRVLRHGLSFFDSAVLPIAPAIVARMSFSFENTGISSYLWIAGKLMGRFGDEEDTSLRGSFKEIYERSTSKVASMLQVKTAGSIPDVLEDYVQMLIQLLTQAPDIFFQSSVLLLAFRASTAALTLVQSDTIFAALDLFRMIFTHDCLDPTPPKTTPPNYISYANAIHGVVDEAGSNFVGFLLNGLVGDFPPESDSMVVSIFRSMSSTWSAQMLSWMPPILQQLPTTAAPISIKEQFLNQLSSAINEKRFDQVKYAVISLHRASRKVRERLGRRAFSQSSARRGYEDTIQNLRIHKDTKVLCQGFTGKTGTFHAKEAIAYGTKMVGGVSPKKAGQTHLGLPVFGSVKEAVRETQPDATILYVPPPTAADAIIEAIENEIGLIVCVTEGIPQADEIRVMHALKSQSKSRLVGPNCPGVINPEGCKMGIQPGHIHKPGKIGIVSRSGTLTYEAVAQTTSVGLGQSLCLGIGGDPFPGTQHVDGIKIFLDDPKTEGIVIIGEIGGTMEEEAAEYLEKYNKTRANPKPVVGFIAGRTAPPGRRMGHAGAIIAGGKGAASDKVAALEKAGVIVTDSPAKIGVEMLKAMKAAGLLYGLYKWLTVSPSPNTPRPSFFDLTGRAKWDAWNTAGSKFKDGGEAEKRYLQIARDLGWKEGATIPGKAPEEEDGEINWDSDEVPSAAGGQSGLGNAVSVMAKDEEEVDNSIHGHAAAGDIEKLDALFAQNPQLDPNAADEYGYTPLHLASDRGNATAVKLLLNKGADPNAKDPDGMTCIDLAKIAGHHKVVQLLSNI</sequence>
<feature type="binding site" evidence="6">
    <location>
        <position position="969"/>
    </location>
    <ligand>
        <name>CoA</name>
        <dbReference type="ChEBI" id="CHEBI:57287"/>
    </ligand>
</feature>
<comment type="similarity">
    <text evidence="6 8">Belongs to the succinate/malate CoA ligase alpha subunit family.</text>
</comment>
<evidence type="ECO:0000256" key="4">
    <source>
        <dbReference type="ARBA" id="ARBA00022741"/>
    </source>
</evidence>
<dbReference type="InterPro" id="IPR016102">
    <property type="entry name" value="Succinyl-CoA_synth-like"/>
</dbReference>
<evidence type="ECO:0000256" key="3">
    <source>
        <dbReference type="ARBA" id="ARBA00022598"/>
    </source>
</evidence>
<dbReference type="NCBIfam" id="NF004230">
    <property type="entry name" value="PRK05678.1"/>
    <property type="match status" value="1"/>
</dbReference>
<comment type="caution">
    <text evidence="10">The sequence shown here is derived from an EMBL/GenBank/DDBJ whole genome shotgun (WGS) entry which is preliminary data.</text>
</comment>
<evidence type="ECO:0000256" key="7">
    <source>
        <dbReference type="PROSITE-ProRule" id="PRU00023"/>
    </source>
</evidence>
<dbReference type="InterPro" id="IPR035984">
    <property type="entry name" value="Acyl-CoA-binding_sf"/>
</dbReference>
<feature type="binding site" evidence="6">
    <location>
        <begin position="943"/>
        <end position="946"/>
    </location>
    <ligand>
        <name>CoA</name>
        <dbReference type="ChEBI" id="CHEBI:57287"/>
    </ligand>
</feature>
<dbReference type="InterPro" id="IPR000582">
    <property type="entry name" value="Acyl-CoA-binding_protein"/>
</dbReference>
<evidence type="ECO:0000256" key="2">
    <source>
        <dbReference type="ARBA" id="ARBA00022532"/>
    </source>
</evidence>
<gene>
    <name evidence="10" type="ORF">WG66_12087</name>
</gene>
<dbReference type="GO" id="GO:0005739">
    <property type="term" value="C:mitochondrion"/>
    <property type="evidence" value="ECO:0007669"/>
    <property type="project" value="UniProtKB-SubCell"/>
</dbReference>
<dbReference type="GO" id="GO:0000062">
    <property type="term" value="F:fatty-acyl-CoA binding"/>
    <property type="evidence" value="ECO:0007669"/>
    <property type="project" value="InterPro"/>
</dbReference>
<dbReference type="GO" id="GO:0006099">
    <property type="term" value="P:tricarboxylic acid cycle"/>
    <property type="evidence" value="ECO:0007669"/>
    <property type="project" value="UniProtKB-UniRule"/>
</dbReference>
<dbReference type="UniPathway" id="UPA00223">
    <property type="reaction ID" value="UER00999"/>
</dbReference>
<keyword evidence="3 6" id="KW-0436">Ligase</keyword>
<reference evidence="10 11" key="1">
    <citation type="submission" date="2015-12" db="EMBL/GenBank/DDBJ databases">
        <title>Draft genome sequence of Moniliophthora roreri, the causal agent of frosty pod rot of cacao.</title>
        <authorList>
            <person name="Aime M.C."/>
            <person name="Diaz-Valderrama J.R."/>
            <person name="Kijpornyongpan T."/>
            <person name="Phillips-Mora W."/>
        </authorList>
    </citation>
    <scope>NUCLEOTIDE SEQUENCE [LARGE SCALE GENOMIC DNA]</scope>
    <source>
        <strain evidence="10 11">MCA 2952</strain>
    </source>
</reference>
<comment type="subunit">
    <text evidence="5">Heterodimer of an alpha and a beta subunit. Different beta subunits determine nucleotide specificity. Together with the ATP-specific beta subunit SUCLA2, forms an ADP-forming succinyl-CoA synthetase (A-SCS). Together with the GTP-specific beta subunit SUCLG2 forms a GDP-forming succinyl-CoA synthetase (G-SCS).</text>
</comment>
<dbReference type="Pfam" id="PF00887">
    <property type="entry name" value="ACBP"/>
    <property type="match status" value="1"/>
</dbReference>
<protein>
    <recommendedName>
        <fullName evidence="6">Succinate--CoA ligase [ADP-forming] subunit alpha, mitochondrial</fullName>
        <ecNumber evidence="6">6.2.1.5</ecNumber>
    </recommendedName>
    <alternativeName>
        <fullName evidence="6">Succinyl-CoA synthetase subunit alpha</fullName>
        <shortName evidence="6">SCS-alpha</shortName>
    </alternativeName>
</protein>
<dbReference type="PROSITE" id="PS51228">
    <property type="entry name" value="ACB_2"/>
    <property type="match status" value="1"/>
</dbReference>
<accession>A0A0W0FGS0</accession>
<dbReference type="Proteomes" id="UP000054988">
    <property type="component" value="Unassembled WGS sequence"/>
</dbReference>
<feature type="active site" description="Tele-phosphohistidine intermediate" evidence="6">
    <location>
        <position position="1179"/>
    </location>
</feature>
<evidence type="ECO:0000313" key="11">
    <source>
        <dbReference type="Proteomes" id="UP000054988"/>
    </source>
</evidence>
<dbReference type="SUPFAM" id="SSF51735">
    <property type="entry name" value="NAD(P)-binding Rossmann-fold domains"/>
    <property type="match status" value="1"/>
</dbReference>
<comment type="pathway">
    <text evidence="1 6">Carbohydrate metabolism; tricarboxylic acid cycle; succinate from succinyl-CoA (ligase route): step 1/1.</text>
</comment>
<dbReference type="FunFam" id="3.40.50.261:FF:000005">
    <property type="entry name" value="Succinate--CoA ligase [ADP-forming] subunit alpha, mitochondrial"/>
    <property type="match status" value="1"/>
</dbReference>
<dbReference type="InterPro" id="IPR011989">
    <property type="entry name" value="ARM-like"/>
</dbReference>
<dbReference type="FunFam" id="3.40.50.720:FF:000002">
    <property type="entry name" value="Succinate--CoA ligase [ADP-forming] subunit alpha"/>
    <property type="match status" value="1"/>
</dbReference>
<dbReference type="SMART" id="SM00248">
    <property type="entry name" value="ANK"/>
    <property type="match status" value="1"/>
</dbReference>
<dbReference type="InterPro" id="IPR058537">
    <property type="entry name" value="TPR_TNPO3_IPO13_4th"/>
</dbReference>
<dbReference type="Gene3D" id="1.25.10.10">
    <property type="entry name" value="Leucine-rich Repeat Variant"/>
    <property type="match status" value="1"/>
</dbReference>
<dbReference type="SMART" id="SM00881">
    <property type="entry name" value="CoA_binding"/>
    <property type="match status" value="1"/>
</dbReference>
<dbReference type="Pfam" id="PF13857">
    <property type="entry name" value="Ank_5"/>
    <property type="match status" value="1"/>
</dbReference>
<dbReference type="GO" id="GO:0004775">
    <property type="term" value="F:succinate-CoA ligase (ADP-forming) activity"/>
    <property type="evidence" value="ECO:0007669"/>
    <property type="project" value="UniProtKB-UniRule"/>
</dbReference>
<comment type="function">
    <text evidence="6">Succinyl-CoA synthetase functions in the citric acid cycle (TCA), coupling the hydrolysis of succinyl-CoA to the synthesis of ATP and thus represents the only step of substrate-level phosphorylation in the TCA. The alpha subunit of the enzyme binds the substrates coenzyme A and phosphate, while succinate binding and nucleotide specificity is provided by the beta subunit.</text>
</comment>
<evidence type="ECO:0000256" key="1">
    <source>
        <dbReference type="ARBA" id="ARBA00005064"/>
    </source>
</evidence>
<dbReference type="EMBL" id="LATX01001990">
    <property type="protein sequence ID" value="KTB35489.1"/>
    <property type="molecule type" value="Genomic_DNA"/>
</dbReference>
<dbReference type="Pfam" id="PF00549">
    <property type="entry name" value="Ligase_CoA"/>
    <property type="match status" value="1"/>
</dbReference>
<dbReference type="InterPro" id="IPR033847">
    <property type="entry name" value="Citrt_syn/SCS-alpha_CS"/>
</dbReference>
<dbReference type="InterPro" id="IPR013598">
    <property type="entry name" value="Exportin-1/Importin-b-like"/>
</dbReference>
<evidence type="ECO:0000256" key="6">
    <source>
        <dbReference type="HAMAP-Rule" id="MF_03222"/>
    </source>
</evidence>
<evidence type="ECO:0000259" key="9">
    <source>
        <dbReference type="PROSITE" id="PS51228"/>
    </source>
</evidence>
<evidence type="ECO:0000313" key="10">
    <source>
        <dbReference type="EMBL" id="KTB35489.1"/>
    </source>
</evidence>
<dbReference type="InterPro" id="IPR005810">
    <property type="entry name" value="CoA_lig_alpha"/>
</dbReference>
<organism evidence="10 11">
    <name type="scientific">Moniliophthora roreri</name>
    <name type="common">Frosty pod rot fungus</name>
    <name type="synonym">Monilia roreri</name>
    <dbReference type="NCBI Taxonomy" id="221103"/>
    <lineage>
        <taxon>Eukaryota</taxon>
        <taxon>Fungi</taxon>
        <taxon>Dikarya</taxon>
        <taxon>Basidiomycota</taxon>
        <taxon>Agaricomycotina</taxon>
        <taxon>Agaricomycetes</taxon>
        <taxon>Agaricomycetidae</taxon>
        <taxon>Agaricales</taxon>
        <taxon>Marasmiineae</taxon>
        <taxon>Marasmiaceae</taxon>
        <taxon>Moniliophthora</taxon>
    </lineage>
</organism>
<feature type="binding site" evidence="6">
    <location>
        <begin position="1022"/>
        <end position="1024"/>
    </location>
    <ligand>
        <name>CoA</name>
        <dbReference type="ChEBI" id="CHEBI:57287"/>
    </ligand>
</feature>
<keyword evidence="2 6" id="KW-0816">Tricarboxylic acid cycle</keyword>